<feature type="transmembrane region" description="Helical" evidence="1">
    <location>
        <begin position="30"/>
        <end position="52"/>
    </location>
</feature>
<keyword evidence="1" id="KW-0812">Transmembrane</keyword>
<evidence type="ECO:0000313" key="2">
    <source>
        <dbReference type="EMBL" id="GGL51500.1"/>
    </source>
</evidence>
<organism evidence="2 3">
    <name type="scientific">Halocalculus aciditolerans</name>
    <dbReference type="NCBI Taxonomy" id="1383812"/>
    <lineage>
        <taxon>Archaea</taxon>
        <taxon>Methanobacteriati</taxon>
        <taxon>Methanobacteriota</taxon>
        <taxon>Stenosarchaea group</taxon>
        <taxon>Halobacteria</taxon>
        <taxon>Halobacteriales</taxon>
        <taxon>Halobacteriaceae</taxon>
        <taxon>Halocalculus</taxon>
    </lineage>
</organism>
<keyword evidence="1" id="KW-0472">Membrane</keyword>
<feature type="transmembrane region" description="Helical" evidence="1">
    <location>
        <begin position="95"/>
        <end position="116"/>
    </location>
</feature>
<proteinExistence type="predicted"/>
<feature type="transmembrane region" description="Helical" evidence="1">
    <location>
        <begin position="64"/>
        <end position="89"/>
    </location>
</feature>
<dbReference type="AlphaFoldDB" id="A0A830F966"/>
<keyword evidence="3" id="KW-1185">Reference proteome</keyword>
<accession>A0A830F966</accession>
<sequence length="129" mass="12898">MLGFALALAVACLVPAAALAAVGVPVSVGFAVGAPLAAPVGAYAYAAAVHWVDTPRYWRDRGRLGVAADYVLVLVVGGAVTAAVVAVGLTVDAPWLGAIAGFPLVLGADVLVFVGLRGAYVDRPASETR</sequence>
<name>A0A830F966_9EURY</name>
<gene>
    <name evidence="2" type="ORF">GCM10009039_07200</name>
</gene>
<comment type="caution">
    <text evidence="2">The sequence shown here is derived from an EMBL/GenBank/DDBJ whole genome shotgun (WGS) entry which is preliminary data.</text>
</comment>
<evidence type="ECO:0000313" key="3">
    <source>
        <dbReference type="Proteomes" id="UP000607197"/>
    </source>
</evidence>
<dbReference type="EMBL" id="BMPG01000001">
    <property type="protein sequence ID" value="GGL51500.1"/>
    <property type="molecule type" value="Genomic_DNA"/>
</dbReference>
<evidence type="ECO:0000256" key="1">
    <source>
        <dbReference type="SAM" id="Phobius"/>
    </source>
</evidence>
<keyword evidence="1" id="KW-1133">Transmembrane helix</keyword>
<reference evidence="2" key="2">
    <citation type="submission" date="2020-09" db="EMBL/GenBank/DDBJ databases">
        <authorList>
            <person name="Sun Q."/>
            <person name="Ohkuma M."/>
        </authorList>
    </citation>
    <scope>NUCLEOTIDE SEQUENCE</scope>
    <source>
        <strain evidence="2">JCM 19596</strain>
    </source>
</reference>
<reference evidence="2" key="1">
    <citation type="journal article" date="2014" name="Int. J. Syst. Evol. Microbiol.">
        <title>Complete genome sequence of Corynebacterium casei LMG S-19264T (=DSM 44701T), isolated from a smear-ripened cheese.</title>
        <authorList>
            <consortium name="US DOE Joint Genome Institute (JGI-PGF)"/>
            <person name="Walter F."/>
            <person name="Albersmeier A."/>
            <person name="Kalinowski J."/>
            <person name="Ruckert C."/>
        </authorList>
    </citation>
    <scope>NUCLEOTIDE SEQUENCE</scope>
    <source>
        <strain evidence="2">JCM 19596</strain>
    </source>
</reference>
<dbReference type="Proteomes" id="UP000607197">
    <property type="component" value="Unassembled WGS sequence"/>
</dbReference>
<protein>
    <submittedName>
        <fullName evidence="2">Uncharacterized protein</fullName>
    </submittedName>
</protein>